<reference evidence="6" key="1">
    <citation type="submission" date="2016-10" db="EMBL/GenBank/DDBJ databases">
        <authorList>
            <person name="Varghese N."/>
            <person name="Submissions S."/>
        </authorList>
    </citation>
    <scope>NUCLEOTIDE SEQUENCE [LARGE SCALE GENOMIC DNA]</scope>
    <source>
        <strain evidence="6">DSM 20524</strain>
    </source>
</reference>
<evidence type="ECO:0000256" key="2">
    <source>
        <dbReference type="PIRSR" id="PIRSR640198-2"/>
    </source>
</evidence>
<evidence type="ECO:0000259" key="4">
    <source>
        <dbReference type="PROSITE" id="PS51459"/>
    </source>
</evidence>
<dbReference type="Gene3D" id="1.10.3290.10">
    <property type="entry name" value="Fido-like domain"/>
    <property type="match status" value="1"/>
</dbReference>
<dbReference type="GO" id="GO:0005524">
    <property type="term" value="F:ATP binding"/>
    <property type="evidence" value="ECO:0007669"/>
    <property type="project" value="UniProtKB-KW"/>
</dbReference>
<feature type="binding site" evidence="2">
    <location>
        <position position="228"/>
    </location>
    <ligand>
        <name>ATP</name>
        <dbReference type="ChEBI" id="CHEBI:30616"/>
    </ligand>
</feature>
<evidence type="ECO:0000313" key="5">
    <source>
        <dbReference type="EMBL" id="SES11361.1"/>
    </source>
</evidence>
<dbReference type="Pfam" id="PF08279">
    <property type="entry name" value="HTH_11"/>
    <property type="match status" value="1"/>
</dbReference>
<evidence type="ECO:0000256" key="1">
    <source>
        <dbReference type="PIRSR" id="PIRSR640198-1"/>
    </source>
</evidence>
<feature type="binding site" evidence="2">
    <location>
        <begin position="182"/>
        <end position="189"/>
    </location>
    <ligand>
        <name>ATP</name>
        <dbReference type="ChEBI" id="CHEBI:30616"/>
    </ligand>
</feature>
<keyword evidence="6" id="KW-1185">Reference proteome</keyword>
<dbReference type="InterPro" id="IPR036388">
    <property type="entry name" value="WH-like_DNA-bd_sf"/>
</dbReference>
<gene>
    <name evidence="5" type="ORF">SAMN05661109_01913</name>
</gene>
<proteinExistence type="predicted"/>
<keyword evidence="2" id="KW-0547">Nucleotide-binding</keyword>
<dbReference type="Pfam" id="PF02661">
    <property type="entry name" value="Fic"/>
    <property type="match status" value="1"/>
</dbReference>
<feature type="domain" description="Fido" evidence="4">
    <location>
        <begin position="99"/>
        <end position="241"/>
    </location>
</feature>
<keyword evidence="2" id="KW-0067">ATP-binding</keyword>
<dbReference type="SUPFAM" id="SSF140931">
    <property type="entry name" value="Fic-like"/>
    <property type="match status" value="1"/>
</dbReference>
<feature type="binding site" evidence="2">
    <location>
        <begin position="129"/>
        <end position="137"/>
    </location>
    <ligand>
        <name>ATP</name>
        <dbReference type="ChEBI" id="CHEBI:30616"/>
    </ligand>
</feature>
<dbReference type="InterPro" id="IPR013196">
    <property type="entry name" value="HTH_11"/>
</dbReference>
<feature type="site" description="Important for autoinhibition of adenylyltransferase activity" evidence="3">
    <location>
        <position position="55"/>
    </location>
</feature>
<sequence length="318" mass="35974">MPYTPPFQRSARTDMLSMHIAELVGMLRPHSALSTNPSLHRDLRVRTIHSSLAIEGNTLSEDAVTAILDGKRVLGPESDIREVKNARNAYSLLPELNPHSVNDLLRAHLTMMDGLAAGAGRFRANNVGVYREGRLIHTGTPARYLHTVITDLFSWLQNTTEHSLLTSCIFHYEFEFIHPFSDGNGRMGRMWQMLILARWRDMLQWLPVESLIAQRRDEYYERFITSNNEGSSTPFVEFMLEIIAEALQPFANPPDPAAERARHTLAFFRSDPTATVRELAAHLGCSVATAERTVKQLREEGALVRRGSARKGRWEVLS</sequence>
<dbReference type="RefSeq" id="WP_177178124.1">
    <property type="nucleotide sequence ID" value="NZ_CP047199.1"/>
</dbReference>
<dbReference type="PANTHER" id="PTHR13504:SF38">
    <property type="entry name" value="FIDO DOMAIN-CONTAINING PROTEIN"/>
    <property type="match status" value="1"/>
</dbReference>
<evidence type="ECO:0000256" key="3">
    <source>
        <dbReference type="PIRSR" id="PIRSR640198-3"/>
    </source>
</evidence>
<accession>A0A1H9UPV7</accession>
<name>A0A1H9UPV7_9CORY</name>
<feature type="binding site" evidence="2">
    <location>
        <begin position="219"/>
        <end position="220"/>
    </location>
    <ligand>
        <name>ATP</name>
        <dbReference type="ChEBI" id="CHEBI:30616"/>
    </ligand>
</feature>
<dbReference type="InterPro" id="IPR040198">
    <property type="entry name" value="Fido_containing"/>
</dbReference>
<dbReference type="EMBL" id="FOGQ01000008">
    <property type="protein sequence ID" value="SES11361.1"/>
    <property type="molecule type" value="Genomic_DNA"/>
</dbReference>
<protein>
    <submittedName>
        <fullName evidence="5">Fic family protein</fullName>
    </submittedName>
</protein>
<dbReference type="InterPro" id="IPR036597">
    <property type="entry name" value="Fido-like_dom_sf"/>
</dbReference>
<dbReference type="InterPro" id="IPR003812">
    <property type="entry name" value="Fido"/>
</dbReference>
<dbReference type="AlphaFoldDB" id="A0A1H9UPV7"/>
<dbReference type="InterPro" id="IPR036390">
    <property type="entry name" value="WH_DNA-bd_sf"/>
</dbReference>
<dbReference type="SUPFAM" id="SSF46785">
    <property type="entry name" value="Winged helix' DNA-binding domain"/>
    <property type="match status" value="1"/>
</dbReference>
<organism evidence="5 6">
    <name type="scientific">Corynebacterium cystitidis DSM 20524</name>
    <dbReference type="NCBI Taxonomy" id="1121357"/>
    <lineage>
        <taxon>Bacteria</taxon>
        <taxon>Bacillati</taxon>
        <taxon>Actinomycetota</taxon>
        <taxon>Actinomycetes</taxon>
        <taxon>Mycobacteriales</taxon>
        <taxon>Corynebacteriaceae</taxon>
        <taxon>Corynebacterium</taxon>
    </lineage>
</organism>
<evidence type="ECO:0000313" key="6">
    <source>
        <dbReference type="Proteomes" id="UP000198929"/>
    </source>
</evidence>
<feature type="active site" evidence="1">
    <location>
        <position position="178"/>
    </location>
</feature>
<dbReference type="STRING" id="1121357.SAMN05661109_01913"/>
<dbReference type="PROSITE" id="PS51459">
    <property type="entry name" value="FIDO"/>
    <property type="match status" value="1"/>
</dbReference>
<dbReference type="Gene3D" id="1.10.10.10">
    <property type="entry name" value="Winged helix-like DNA-binding domain superfamily/Winged helix DNA-binding domain"/>
    <property type="match status" value="1"/>
</dbReference>
<dbReference type="PANTHER" id="PTHR13504">
    <property type="entry name" value="FIDO DOMAIN-CONTAINING PROTEIN DDB_G0283145"/>
    <property type="match status" value="1"/>
</dbReference>
<dbReference type="Proteomes" id="UP000198929">
    <property type="component" value="Unassembled WGS sequence"/>
</dbReference>